<dbReference type="STRING" id="243090.RB1860"/>
<dbReference type="AlphaFoldDB" id="Q7UWQ9"/>
<evidence type="ECO:0000313" key="1">
    <source>
        <dbReference type="EMBL" id="CAD72303.1"/>
    </source>
</evidence>
<dbReference type="EMBL" id="BX294136">
    <property type="protein sequence ID" value="CAD72303.1"/>
    <property type="molecule type" value="Genomic_DNA"/>
</dbReference>
<proteinExistence type="predicted"/>
<protein>
    <submittedName>
        <fullName evidence="1">Uncharacterized protein</fullName>
    </submittedName>
</protein>
<accession>Q7UWQ9</accession>
<dbReference type="InParanoid" id="Q7UWQ9"/>
<organism evidence="1 2">
    <name type="scientific">Rhodopirellula baltica (strain DSM 10527 / NCIMB 13988 / SH1)</name>
    <dbReference type="NCBI Taxonomy" id="243090"/>
    <lineage>
        <taxon>Bacteria</taxon>
        <taxon>Pseudomonadati</taxon>
        <taxon>Planctomycetota</taxon>
        <taxon>Planctomycetia</taxon>
        <taxon>Pirellulales</taxon>
        <taxon>Pirellulaceae</taxon>
        <taxon>Rhodopirellula</taxon>
    </lineage>
</organism>
<evidence type="ECO:0000313" key="2">
    <source>
        <dbReference type="Proteomes" id="UP000001025"/>
    </source>
</evidence>
<sequence length="110" mass="11845">MSVRYNLTYASKPAGQVPPGGGGWMVNIALASRLLLASLCSKASAWPPGTTWPPGCPAKKTSKKSLDPTTYLLYRLTSTPVNQLWASVRTCSLQSTLPTAFRSILRSFAK</sequence>
<reference evidence="1 2" key="1">
    <citation type="journal article" date="2003" name="Proc. Natl. Acad. Sci. U.S.A.">
        <title>Complete genome sequence of the marine planctomycete Pirellula sp. strain 1.</title>
        <authorList>
            <person name="Gloeckner F.O."/>
            <person name="Kube M."/>
            <person name="Bauer M."/>
            <person name="Teeling H."/>
            <person name="Lombardot T."/>
            <person name="Ludwig W."/>
            <person name="Gade D."/>
            <person name="Beck A."/>
            <person name="Borzym K."/>
            <person name="Heitmann K."/>
            <person name="Rabus R."/>
            <person name="Schlesner H."/>
            <person name="Amann R."/>
            <person name="Reinhardt R."/>
        </authorList>
    </citation>
    <scope>NUCLEOTIDE SEQUENCE [LARGE SCALE GENOMIC DNA]</scope>
    <source>
        <strain evidence="2">DSM 10527 / NCIMB 13988 / SH1</strain>
    </source>
</reference>
<keyword evidence="2" id="KW-1185">Reference proteome</keyword>
<name>Q7UWQ9_RHOBA</name>
<dbReference type="HOGENOM" id="CLU_2169046_0_0_0"/>
<dbReference type="Proteomes" id="UP000001025">
    <property type="component" value="Chromosome"/>
</dbReference>
<dbReference type="EnsemblBacteria" id="CAD72303">
    <property type="protein sequence ID" value="CAD72303"/>
    <property type="gene ID" value="RB1860"/>
</dbReference>
<gene>
    <name evidence="1" type="ordered locus">RB1860</name>
</gene>
<dbReference type="KEGG" id="rba:RB1860"/>